<proteinExistence type="predicted"/>
<evidence type="ECO:0000313" key="2">
    <source>
        <dbReference type="RefSeq" id="XP_017970443.1"/>
    </source>
</evidence>
<dbReference type="Gramene" id="Tc02v2_t020270.1">
    <property type="protein sequence ID" value="Tc02v2_p020270.1"/>
    <property type="gene ID" value="Tc02v2_g020270"/>
</dbReference>
<dbReference type="PANTHER" id="PTHR33067:SF31">
    <property type="entry name" value="RNA-DIRECTED DNA POLYMERASE"/>
    <property type="match status" value="1"/>
</dbReference>
<dbReference type="CDD" id="cd00303">
    <property type="entry name" value="retropepsin_like"/>
    <property type="match status" value="1"/>
</dbReference>
<reference evidence="2" key="2">
    <citation type="submission" date="2025-08" db="UniProtKB">
        <authorList>
            <consortium name="RefSeq"/>
        </authorList>
    </citation>
    <scope>IDENTIFICATION</scope>
</reference>
<gene>
    <name evidence="2" type="primary">LOC108660694</name>
</gene>
<name>A0AB32VRK1_THECC</name>
<dbReference type="GeneID" id="108660694"/>
<dbReference type="KEGG" id="tcc:108660694"/>
<dbReference type="Proteomes" id="UP000694886">
    <property type="component" value="Chromosome 2"/>
</dbReference>
<protein>
    <submittedName>
        <fullName evidence="2">Uncharacterized protein LOC108660694</fullName>
    </submittedName>
</protein>
<evidence type="ECO:0000313" key="1">
    <source>
        <dbReference type="Proteomes" id="UP000694886"/>
    </source>
</evidence>
<dbReference type="PANTHER" id="PTHR33067">
    <property type="entry name" value="RNA-DIRECTED DNA POLYMERASE-RELATED"/>
    <property type="match status" value="1"/>
</dbReference>
<dbReference type="AlphaFoldDB" id="A0AB32VRK1"/>
<reference evidence="1" key="1">
    <citation type="journal article" date="1997" name="Nucleic Acids Res.">
        <title>tRNAscan-SE: a program for improved detection of transfer RNA genes in genomic sequence.</title>
        <authorList>
            <person name="Lowe T.M."/>
            <person name="Eddy S.R."/>
        </authorList>
    </citation>
    <scope>NUCLEOTIDE SEQUENCE [LARGE SCALE GENOMIC DNA]</scope>
    <source>
        <strain evidence="1">r\B97-61/B2</strain>
    </source>
</reference>
<sequence>MPSYVKFLNDILTKKKKLEEFKIVALTEECSTIIQNKLPSKLKDLRSFSIPCTIGSFKISKALCDLGVSVSIMPLSIAKKLGPKELQPTTVTLHLANRSIRHLVRIIDDVLAQVRHMYILVDFIVLEMEDDVEIPLILGPPLLATTRVIIDVKNGKITFKVGEEEVVFNLFNAIKNPYTNSYYKVVLVDELAKKDLTRMILQQQVQQIMRLDNKFC</sequence>
<dbReference type="RefSeq" id="XP_017970443.1">
    <property type="nucleotide sequence ID" value="XM_018114954.1"/>
</dbReference>
<accession>A0AB32VRK1</accession>
<organism evidence="1 2">
    <name type="scientific">Theobroma cacao</name>
    <name type="common">Cacao</name>
    <name type="synonym">Cocoa</name>
    <dbReference type="NCBI Taxonomy" id="3641"/>
    <lineage>
        <taxon>Eukaryota</taxon>
        <taxon>Viridiplantae</taxon>
        <taxon>Streptophyta</taxon>
        <taxon>Embryophyta</taxon>
        <taxon>Tracheophyta</taxon>
        <taxon>Spermatophyta</taxon>
        <taxon>Magnoliopsida</taxon>
        <taxon>eudicotyledons</taxon>
        <taxon>Gunneridae</taxon>
        <taxon>Pentapetalae</taxon>
        <taxon>rosids</taxon>
        <taxon>malvids</taxon>
        <taxon>Malvales</taxon>
        <taxon>Malvaceae</taxon>
        <taxon>Byttnerioideae</taxon>
        <taxon>Theobroma</taxon>
    </lineage>
</organism>
<dbReference type="InterPro" id="IPR021109">
    <property type="entry name" value="Peptidase_aspartic_dom_sf"/>
</dbReference>
<dbReference type="Gene3D" id="2.40.70.10">
    <property type="entry name" value="Acid Proteases"/>
    <property type="match status" value="1"/>
</dbReference>